<dbReference type="EMBL" id="JAMTCK010000003">
    <property type="protein sequence ID" value="MCP2164744.1"/>
    <property type="molecule type" value="Genomic_DNA"/>
</dbReference>
<name>A0AAE3GCP9_9PSEU</name>
<gene>
    <name evidence="1" type="ORF">LX83_001584</name>
</gene>
<accession>A0AAE3GCP9</accession>
<sequence>MASLAEVIAHIRSALDLADQNINDMLAVRERALEISRILREVGEGSSRPDFHEVSALFARLADATESCLDLKRTSVETVTHYLRRIGATADGDTRADHPPDQLLAPRPPAAAPLPLGRWQGLTAAEHARDRGTRIGREPRRKRRMQIREVPDAAELRRIYEALTINGRLTHVPGYKGVVSLLPDGTCVGWRPSSSSTPGEPTIDLWTTDNHQLKIHVNKQGWNTI</sequence>
<organism evidence="1 2">
    <name type="scientific">Goodfellowiella coeruleoviolacea</name>
    <dbReference type="NCBI Taxonomy" id="334858"/>
    <lineage>
        <taxon>Bacteria</taxon>
        <taxon>Bacillati</taxon>
        <taxon>Actinomycetota</taxon>
        <taxon>Actinomycetes</taxon>
        <taxon>Pseudonocardiales</taxon>
        <taxon>Pseudonocardiaceae</taxon>
        <taxon>Goodfellowiella</taxon>
    </lineage>
</organism>
<reference evidence="1" key="1">
    <citation type="submission" date="2022-06" db="EMBL/GenBank/DDBJ databases">
        <title>Genomic Encyclopedia of Archaeal and Bacterial Type Strains, Phase II (KMG-II): from individual species to whole genera.</title>
        <authorList>
            <person name="Goeker M."/>
        </authorList>
    </citation>
    <scope>NUCLEOTIDE SEQUENCE</scope>
    <source>
        <strain evidence="1">DSM 43935</strain>
    </source>
</reference>
<proteinExistence type="predicted"/>
<dbReference type="RefSeq" id="WP_253768769.1">
    <property type="nucleotide sequence ID" value="NZ_JAMTCK010000003.1"/>
</dbReference>
<dbReference type="Proteomes" id="UP001206128">
    <property type="component" value="Unassembled WGS sequence"/>
</dbReference>
<evidence type="ECO:0000313" key="2">
    <source>
        <dbReference type="Proteomes" id="UP001206128"/>
    </source>
</evidence>
<protein>
    <submittedName>
        <fullName evidence="1">Uncharacterized protein</fullName>
    </submittedName>
</protein>
<comment type="caution">
    <text evidence="1">The sequence shown here is derived from an EMBL/GenBank/DDBJ whole genome shotgun (WGS) entry which is preliminary data.</text>
</comment>
<dbReference type="AlphaFoldDB" id="A0AAE3GCP9"/>
<evidence type="ECO:0000313" key="1">
    <source>
        <dbReference type="EMBL" id="MCP2164744.1"/>
    </source>
</evidence>
<keyword evidence="2" id="KW-1185">Reference proteome</keyword>